<evidence type="ECO:0000313" key="4">
    <source>
        <dbReference type="Proteomes" id="UP000298763"/>
    </source>
</evidence>
<sequence length="222" mass="21961">MTRPHTNLTALLPALLLPLLLAACGSNDNDDNGSGNGSPAITVTELAPGAYAVAAGDAANPSSGTYYAAADGSRLLVLDDSAGQAAAMYRRDGNGAWQAAPGATTATSVALLGSNAVAATTLAVAPFAGNYAVRLADRSVALFSVNAAGDIVAGSTGCRLTGKVAPAALPNTLKLALATAGCADLPAQSDGYLVADADHAPAAFRLVVPGKAAPVDLWAFRE</sequence>
<name>A0A4P8HM85_9BURK</name>
<reference evidence="2 5" key="2">
    <citation type="submission" date="2020-08" db="EMBL/GenBank/DDBJ databases">
        <title>Genomic Encyclopedia of Type Strains, Phase III (KMG-III): the genomes of soil and plant-associated and newly described type strains.</title>
        <authorList>
            <person name="Whitman W."/>
        </authorList>
    </citation>
    <scope>NUCLEOTIDE SEQUENCE [LARGE SCALE GENOMIC DNA]</scope>
    <source>
        <strain evidence="2 5">CECT 7753</strain>
    </source>
</reference>
<organism evidence="2 5">
    <name type="scientific">Pseudoduganella umbonata</name>
    <dbReference type="NCBI Taxonomy" id="864828"/>
    <lineage>
        <taxon>Bacteria</taxon>
        <taxon>Pseudomonadati</taxon>
        <taxon>Pseudomonadota</taxon>
        <taxon>Betaproteobacteria</taxon>
        <taxon>Burkholderiales</taxon>
        <taxon>Oxalobacteraceae</taxon>
        <taxon>Telluria group</taxon>
        <taxon>Pseudoduganella</taxon>
    </lineage>
</organism>
<dbReference type="EMBL" id="JACHXS010000001">
    <property type="protein sequence ID" value="MBB3219328.1"/>
    <property type="molecule type" value="Genomic_DNA"/>
</dbReference>
<dbReference type="PROSITE" id="PS51257">
    <property type="entry name" value="PROKAR_LIPOPROTEIN"/>
    <property type="match status" value="1"/>
</dbReference>
<dbReference type="EMBL" id="CP040017">
    <property type="protein sequence ID" value="QCP09430.1"/>
    <property type="molecule type" value="Genomic_DNA"/>
</dbReference>
<reference evidence="3 4" key="1">
    <citation type="submission" date="2019-05" db="EMBL/GenBank/DDBJ databases">
        <title>Draft Genome Sequences of Six Type Strains of the Genus Massilia.</title>
        <authorList>
            <person name="Miess H."/>
            <person name="Frediansyhah A."/>
            <person name="Gross H."/>
        </authorList>
    </citation>
    <scope>NUCLEOTIDE SEQUENCE [LARGE SCALE GENOMIC DNA]</scope>
    <source>
        <strain evidence="3 4">DSMZ 26121</strain>
    </source>
</reference>
<proteinExistence type="predicted"/>
<evidence type="ECO:0000313" key="2">
    <source>
        <dbReference type="EMBL" id="MBB3219328.1"/>
    </source>
</evidence>
<feature type="signal peptide" evidence="1">
    <location>
        <begin position="1"/>
        <end position="22"/>
    </location>
</feature>
<keyword evidence="1" id="KW-0732">Signal</keyword>
<keyword evidence="4" id="KW-1185">Reference proteome</keyword>
<gene>
    <name evidence="3" type="ORF">FCL38_02575</name>
    <name evidence="2" type="ORF">FHS02_000115</name>
</gene>
<evidence type="ECO:0000313" key="5">
    <source>
        <dbReference type="Proteomes" id="UP000584325"/>
    </source>
</evidence>
<dbReference type="OrthoDB" id="8854019at2"/>
<dbReference type="Proteomes" id="UP000298763">
    <property type="component" value="Chromosome"/>
</dbReference>
<evidence type="ECO:0000256" key="1">
    <source>
        <dbReference type="SAM" id="SignalP"/>
    </source>
</evidence>
<dbReference type="Proteomes" id="UP000584325">
    <property type="component" value="Unassembled WGS sequence"/>
</dbReference>
<protein>
    <submittedName>
        <fullName evidence="2">Uncharacterized protein</fullName>
    </submittedName>
</protein>
<dbReference type="RefSeq" id="WP_137312317.1">
    <property type="nucleotide sequence ID" value="NZ_CP040017.1"/>
</dbReference>
<feature type="chain" id="PRO_5044607231" evidence="1">
    <location>
        <begin position="23"/>
        <end position="222"/>
    </location>
</feature>
<evidence type="ECO:0000313" key="3">
    <source>
        <dbReference type="EMBL" id="QCP09430.1"/>
    </source>
</evidence>
<accession>A0A4P8HM85</accession>
<dbReference type="AlphaFoldDB" id="A0A4P8HM85"/>